<organism evidence="2">
    <name type="scientific">marine sediment metagenome</name>
    <dbReference type="NCBI Taxonomy" id="412755"/>
    <lineage>
        <taxon>unclassified sequences</taxon>
        <taxon>metagenomes</taxon>
        <taxon>ecological metagenomes</taxon>
    </lineage>
</organism>
<dbReference type="Gene3D" id="3.40.30.10">
    <property type="entry name" value="Glutaredoxin"/>
    <property type="match status" value="1"/>
</dbReference>
<dbReference type="InterPro" id="IPR011767">
    <property type="entry name" value="GLR_AS"/>
</dbReference>
<dbReference type="PROSITE" id="PS51354">
    <property type="entry name" value="GLUTAREDOXIN_2"/>
    <property type="match status" value="1"/>
</dbReference>
<dbReference type="SUPFAM" id="SSF52833">
    <property type="entry name" value="Thioredoxin-like"/>
    <property type="match status" value="1"/>
</dbReference>
<accession>A0A0F9MNK2</accession>
<protein>
    <recommendedName>
        <fullName evidence="1">GST N-terminal domain-containing protein</fullName>
    </recommendedName>
</protein>
<evidence type="ECO:0000313" key="2">
    <source>
        <dbReference type="EMBL" id="KKN07204.1"/>
    </source>
</evidence>
<reference evidence="2" key="1">
    <citation type="journal article" date="2015" name="Nature">
        <title>Complex archaea that bridge the gap between prokaryotes and eukaryotes.</title>
        <authorList>
            <person name="Spang A."/>
            <person name="Saw J.H."/>
            <person name="Jorgensen S.L."/>
            <person name="Zaremba-Niedzwiedzka K."/>
            <person name="Martijn J."/>
            <person name="Lind A.E."/>
            <person name="van Eijk R."/>
            <person name="Schleper C."/>
            <person name="Guy L."/>
            <person name="Ettema T.J."/>
        </authorList>
    </citation>
    <scope>NUCLEOTIDE SEQUENCE</scope>
</reference>
<proteinExistence type="predicted"/>
<name>A0A0F9MNK2_9ZZZZ</name>
<dbReference type="InterPro" id="IPR036249">
    <property type="entry name" value="Thioredoxin-like_sf"/>
</dbReference>
<dbReference type="AlphaFoldDB" id="A0A0F9MNK2"/>
<evidence type="ECO:0000259" key="1">
    <source>
        <dbReference type="Pfam" id="PF13417"/>
    </source>
</evidence>
<feature type="domain" description="GST N-terminal" evidence="1">
    <location>
        <begin position="51"/>
        <end position="129"/>
    </location>
</feature>
<sequence>MRLVIRYFFRTLRLVLTPFVLLSEKLGTGKPMQRSADEQQKVDAACESLALYQFKTCPFCTRVRKQIARLNLTIEKRDAQHDKTHRADLEQGGGKVKVPCLRIENPDGDEQWLFESGEINDWLEQRFGKTA</sequence>
<dbReference type="Pfam" id="PF13417">
    <property type="entry name" value="GST_N_3"/>
    <property type="match status" value="1"/>
</dbReference>
<comment type="caution">
    <text evidence="2">The sequence shown here is derived from an EMBL/GenBank/DDBJ whole genome shotgun (WGS) entry which is preliminary data.</text>
</comment>
<dbReference type="InterPro" id="IPR004045">
    <property type="entry name" value="Glutathione_S-Trfase_N"/>
</dbReference>
<gene>
    <name evidence="2" type="ORF">LCGC14_1069440</name>
</gene>
<dbReference type="PROSITE" id="PS00195">
    <property type="entry name" value="GLUTAREDOXIN_1"/>
    <property type="match status" value="1"/>
</dbReference>
<dbReference type="EMBL" id="LAZR01004595">
    <property type="protein sequence ID" value="KKN07204.1"/>
    <property type="molecule type" value="Genomic_DNA"/>
</dbReference>